<dbReference type="PROSITE" id="PS51918">
    <property type="entry name" value="RADICAL_SAM"/>
    <property type="match status" value="1"/>
</dbReference>
<dbReference type="SFLD" id="SFLDF00289">
    <property type="entry name" value="anaerobic_Cys-type_sulfatase-m"/>
    <property type="match status" value="1"/>
</dbReference>
<dbReference type="InterPro" id="IPR023885">
    <property type="entry name" value="4Fe4S-binding_SPASM_dom"/>
</dbReference>
<evidence type="ECO:0000256" key="3">
    <source>
        <dbReference type="ARBA" id="ARBA00022723"/>
    </source>
</evidence>
<keyword evidence="5" id="KW-0411">Iron-sulfur</keyword>
<evidence type="ECO:0000256" key="5">
    <source>
        <dbReference type="ARBA" id="ARBA00023014"/>
    </source>
</evidence>
<evidence type="ECO:0000256" key="6">
    <source>
        <dbReference type="ARBA" id="ARBA00023601"/>
    </source>
</evidence>
<dbReference type="Pfam" id="PF04055">
    <property type="entry name" value="Radical_SAM"/>
    <property type="match status" value="1"/>
</dbReference>
<dbReference type="HOGENOM" id="CLU_009273_10_0_12"/>
<sequence length="379" mass="43565">MKQLSLLIKPASSLCNLRCKYCFYADISSMRHVRSYGIMTEKTAAKLLENLFKDVEDKDALTIAFQGGEPALAGLEWFQDFMGLADAYCENRNAAIQYAFQTNGILLDENWALFFKQHQVLVGLSIDGSLRFHDRNRVDTEGHGTWERLLRAKKLLEDYRVEYNMLCVLTNELADHADKVWRFILQEKIDFIQFIPCLENLGTAGSAIPANQRGNTLKPARFAKFYMQLFTLWRQELQTGHYVSIKFFDDTANWFLKAIPSFCGINGRCHTQYAVEADGSVYPCDFYALDSWNLGNLTESTLSQLFETERNRSFLLEERGTPSVCINCKYLQACHGGCKRMRNTMYYGENGVVCGYKMFLDKCLEALLETVQNHFPQHD</sequence>
<name>F5Y911_LEAAZ</name>
<dbReference type="PANTHER" id="PTHR43273">
    <property type="entry name" value="ANAEROBIC SULFATASE-MATURATING ENZYME HOMOLOG ASLB-RELATED"/>
    <property type="match status" value="1"/>
</dbReference>
<dbReference type="SUPFAM" id="SSF102114">
    <property type="entry name" value="Radical SAM enzymes"/>
    <property type="match status" value="1"/>
</dbReference>
<reference evidence="8 9" key="2">
    <citation type="journal article" date="2011" name="ISME J.">
        <title>RNA-seq reveals cooperative metabolic interactions between two termite-gut spirochete species in co-culture.</title>
        <authorList>
            <person name="Rosenthal A.Z."/>
            <person name="Matson E.G."/>
            <person name="Eldar A."/>
            <person name="Leadbetter J.R."/>
        </authorList>
    </citation>
    <scope>NUCLEOTIDE SEQUENCE [LARGE SCALE GENOMIC DNA]</scope>
    <source>
        <strain evidence="9">ATCC BAA-888 / DSM 13862 / ZAS-9</strain>
    </source>
</reference>
<dbReference type="InterPro" id="IPR013785">
    <property type="entry name" value="Aldolase_TIM"/>
</dbReference>
<feature type="domain" description="Radical SAM core" evidence="7">
    <location>
        <begin position="1"/>
        <end position="235"/>
    </location>
</feature>
<dbReference type="SFLD" id="SFLDG01067">
    <property type="entry name" value="SPASM/twitch_domain_containing"/>
    <property type="match status" value="1"/>
</dbReference>
<dbReference type="InterPro" id="IPR058240">
    <property type="entry name" value="rSAM_sf"/>
</dbReference>
<dbReference type="InterPro" id="IPR034485">
    <property type="entry name" value="Anaerobic_Cys-type_sulfatase-m"/>
</dbReference>
<dbReference type="GO" id="GO:0046872">
    <property type="term" value="F:metal ion binding"/>
    <property type="evidence" value="ECO:0007669"/>
    <property type="project" value="UniProtKB-KW"/>
</dbReference>
<dbReference type="Gene3D" id="3.20.20.70">
    <property type="entry name" value="Aldolase class I"/>
    <property type="match status" value="1"/>
</dbReference>
<dbReference type="CDD" id="cd01335">
    <property type="entry name" value="Radical_SAM"/>
    <property type="match status" value="1"/>
</dbReference>
<evidence type="ECO:0000256" key="2">
    <source>
        <dbReference type="ARBA" id="ARBA00022691"/>
    </source>
</evidence>
<dbReference type="Proteomes" id="UP000009222">
    <property type="component" value="Chromosome"/>
</dbReference>
<reference evidence="9" key="1">
    <citation type="submission" date="2009-12" db="EMBL/GenBank/DDBJ databases">
        <title>Complete sequence of Treponema azotonutricium strain ZAS-9.</title>
        <authorList>
            <person name="Tetu S.G."/>
            <person name="Matson E."/>
            <person name="Ren Q."/>
            <person name="Seshadri R."/>
            <person name="Elbourne L."/>
            <person name="Hassan K.A."/>
            <person name="Durkin A."/>
            <person name="Radune D."/>
            <person name="Mohamoud Y."/>
            <person name="Shay R."/>
            <person name="Jin S."/>
            <person name="Zhang X."/>
            <person name="Lucey K."/>
            <person name="Ballor N.R."/>
            <person name="Ottesen E."/>
            <person name="Rosenthal R."/>
            <person name="Allen A."/>
            <person name="Leadbetter J.R."/>
            <person name="Paulsen I.T."/>
        </authorList>
    </citation>
    <scope>NUCLEOTIDE SEQUENCE [LARGE SCALE GENOMIC DNA]</scope>
    <source>
        <strain evidence="9">ATCC BAA-888 / DSM 13862 / ZAS-9</strain>
    </source>
</reference>
<dbReference type="InParanoid" id="F5Y911"/>
<proteinExistence type="inferred from homology"/>
<dbReference type="GO" id="GO:0016491">
    <property type="term" value="F:oxidoreductase activity"/>
    <property type="evidence" value="ECO:0007669"/>
    <property type="project" value="InterPro"/>
</dbReference>
<dbReference type="Pfam" id="PF13186">
    <property type="entry name" value="SPASM"/>
    <property type="match status" value="1"/>
</dbReference>
<dbReference type="InterPro" id="IPR007197">
    <property type="entry name" value="rSAM"/>
</dbReference>
<gene>
    <name evidence="8" type="ordered locus">TREAZ_0871</name>
</gene>
<keyword evidence="4" id="KW-0408">Iron</keyword>
<dbReference type="EMBL" id="CP001841">
    <property type="protein sequence ID" value="AEF81684.1"/>
    <property type="molecule type" value="Genomic_DNA"/>
</dbReference>
<dbReference type="AlphaFoldDB" id="F5Y911"/>
<comment type="cofactor">
    <cofactor evidence="1">
        <name>[4Fe-4S] cluster</name>
        <dbReference type="ChEBI" id="CHEBI:49883"/>
    </cofactor>
</comment>
<dbReference type="InterPro" id="IPR023867">
    <property type="entry name" value="Sulphatase_maturase_rSAM"/>
</dbReference>
<evidence type="ECO:0000313" key="8">
    <source>
        <dbReference type="EMBL" id="AEF81684.1"/>
    </source>
</evidence>
<evidence type="ECO:0000256" key="1">
    <source>
        <dbReference type="ARBA" id="ARBA00001966"/>
    </source>
</evidence>
<dbReference type="KEGG" id="taz:TREAZ_0871"/>
<dbReference type="SFLD" id="SFLDG01386">
    <property type="entry name" value="main_SPASM_domain-containing"/>
    <property type="match status" value="1"/>
</dbReference>
<protein>
    <submittedName>
        <fullName evidence="8">Radical SAM domain protein</fullName>
    </submittedName>
</protein>
<evidence type="ECO:0000256" key="4">
    <source>
        <dbReference type="ARBA" id="ARBA00023004"/>
    </source>
</evidence>
<dbReference type="NCBIfam" id="TIGR04085">
    <property type="entry name" value="rSAM_more_4Fe4S"/>
    <property type="match status" value="1"/>
</dbReference>
<comment type="similarity">
    <text evidence="6">Belongs to the radical SAM superfamily. Anaerobic sulfatase-maturating enzyme family.</text>
</comment>
<dbReference type="RefSeq" id="WP_015711108.1">
    <property type="nucleotide sequence ID" value="NC_015577.1"/>
</dbReference>
<keyword evidence="9" id="KW-1185">Reference proteome</keyword>
<evidence type="ECO:0000259" key="7">
    <source>
        <dbReference type="PROSITE" id="PS51918"/>
    </source>
</evidence>
<organism evidence="8 9">
    <name type="scientific">Leadbettera azotonutricia (strain ATCC BAA-888 / DSM 13862 / ZAS-9)</name>
    <name type="common">Treponema azotonutricium</name>
    <dbReference type="NCBI Taxonomy" id="545695"/>
    <lineage>
        <taxon>Bacteria</taxon>
        <taxon>Pseudomonadati</taxon>
        <taxon>Spirochaetota</taxon>
        <taxon>Spirochaetia</taxon>
        <taxon>Spirochaetales</taxon>
        <taxon>Breznakiellaceae</taxon>
        <taxon>Leadbettera</taxon>
    </lineage>
</organism>
<keyword evidence="2" id="KW-0949">S-adenosyl-L-methionine</keyword>
<evidence type="ECO:0000313" key="9">
    <source>
        <dbReference type="Proteomes" id="UP000009222"/>
    </source>
</evidence>
<keyword evidence="3" id="KW-0479">Metal-binding</keyword>
<dbReference type="PANTHER" id="PTHR43273:SF3">
    <property type="entry name" value="ANAEROBIC SULFATASE-MATURATING ENZYME HOMOLOG ASLB-RELATED"/>
    <property type="match status" value="1"/>
</dbReference>
<dbReference type="eggNOG" id="COG0641">
    <property type="taxonomic scope" value="Bacteria"/>
</dbReference>
<dbReference type="STRING" id="545695.TREAZ_0871"/>
<dbReference type="SFLD" id="SFLDG01384">
    <property type="entry name" value="thioether_bond_formation_requi"/>
    <property type="match status" value="1"/>
</dbReference>
<accession>F5Y911</accession>
<dbReference type="SFLD" id="SFLDG01072">
    <property type="entry name" value="dehydrogenase_like"/>
    <property type="match status" value="1"/>
</dbReference>
<dbReference type="OrthoDB" id="9808591at2"/>
<dbReference type="GO" id="GO:0051536">
    <property type="term" value="F:iron-sulfur cluster binding"/>
    <property type="evidence" value="ECO:0007669"/>
    <property type="project" value="UniProtKB-KW"/>
</dbReference>
<dbReference type="SFLD" id="SFLDS00029">
    <property type="entry name" value="Radical_SAM"/>
    <property type="match status" value="1"/>
</dbReference>